<comment type="caution">
    <text evidence="1">The sequence shown here is derived from an EMBL/GenBank/DDBJ whole genome shotgun (WGS) entry which is preliminary data.</text>
</comment>
<keyword evidence="2" id="KW-1185">Reference proteome</keyword>
<evidence type="ECO:0000313" key="2">
    <source>
        <dbReference type="Proteomes" id="UP001151234"/>
    </source>
</evidence>
<reference evidence="1" key="1">
    <citation type="submission" date="2022-11" db="EMBL/GenBank/DDBJ databases">
        <title>Draft genome sequence of Hoeflea poritis E7-10 and Hoeflea prorocentri PM5-8, separated from scleractinian coral Porites lutea and marine dinoflagellate.</title>
        <authorList>
            <person name="Zhang G."/>
            <person name="Wei Q."/>
            <person name="Cai L."/>
        </authorList>
    </citation>
    <scope>NUCLEOTIDE SEQUENCE</scope>
    <source>
        <strain evidence="1">PM5-8</strain>
    </source>
</reference>
<dbReference type="EMBL" id="JAPJZI010000001">
    <property type="protein sequence ID" value="MDA5399671.1"/>
    <property type="molecule type" value="Genomic_DNA"/>
</dbReference>
<gene>
    <name evidence="1" type="ORF">OQ273_13890</name>
</gene>
<dbReference type="RefSeq" id="WP_267991095.1">
    <property type="nucleotide sequence ID" value="NZ_JAPJZI010000001.1"/>
</dbReference>
<dbReference type="Proteomes" id="UP001151234">
    <property type="component" value="Unassembled WGS sequence"/>
</dbReference>
<accession>A0A9X3ZII0</accession>
<sequence length="49" mass="5562">MDEFILKGEVKNTRDCKAMRQCGMEYFHHSEDELRAANAASSAEEGRKA</sequence>
<evidence type="ECO:0000313" key="1">
    <source>
        <dbReference type="EMBL" id="MDA5399671.1"/>
    </source>
</evidence>
<organism evidence="1 2">
    <name type="scientific">Hoeflea prorocentri</name>
    <dbReference type="NCBI Taxonomy" id="1922333"/>
    <lineage>
        <taxon>Bacteria</taxon>
        <taxon>Pseudomonadati</taxon>
        <taxon>Pseudomonadota</taxon>
        <taxon>Alphaproteobacteria</taxon>
        <taxon>Hyphomicrobiales</taxon>
        <taxon>Rhizobiaceae</taxon>
        <taxon>Hoeflea</taxon>
    </lineage>
</organism>
<protein>
    <submittedName>
        <fullName evidence="1">Uncharacterized protein</fullName>
    </submittedName>
</protein>
<name>A0A9X3ZII0_9HYPH</name>
<dbReference type="AlphaFoldDB" id="A0A9X3ZII0"/>
<proteinExistence type="predicted"/>